<dbReference type="Proteomes" id="UP000278031">
    <property type="component" value="Unassembled WGS sequence"/>
</dbReference>
<accession>A0A497JIW3</accession>
<name>A0A497JIW3_9ARCH</name>
<gene>
    <name evidence="1" type="ORF">DRO04_00805</name>
</gene>
<dbReference type="AlphaFoldDB" id="A0A497JIW3"/>
<evidence type="ECO:0000313" key="2">
    <source>
        <dbReference type="Proteomes" id="UP000278031"/>
    </source>
</evidence>
<comment type="caution">
    <text evidence="1">The sequence shown here is derived from an EMBL/GenBank/DDBJ whole genome shotgun (WGS) entry which is preliminary data.</text>
</comment>
<proteinExistence type="predicted"/>
<reference evidence="1 2" key="1">
    <citation type="submission" date="2018-06" db="EMBL/GenBank/DDBJ databases">
        <title>Extensive metabolic versatility and redundancy in microbially diverse, dynamic hydrothermal sediments.</title>
        <authorList>
            <person name="Dombrowski N."/>
            <person name="Teske A."/>
            <person name="Baker B.J."/>
        </authorList>
    </citation>
    <scope>NUCLEOTIDE SEQUENCE [LARGE SCALE GENOMIC DNA]</scope>
    <source>
        <strain evidence="1">B51_G17</strain>
    </source>
</reference>
<organism evidence="1 2">
    <name type="scientific">Candidatus Iainarchaeum sp</name>
    <dbReference type="NCBI Taxonomy" id="3101447"/>
    <lineage>
        <taxon>Archaea</taxon>
        <taxon>Candidatus Iainarchaeota</taxon>
        <taxon>Candidatus Iainarchaeia</taxon>
        <taxon>Candidatus Iainarchaeales</taxon>
        <taxon>Candidatus Iainarchaeaceae</taxon>
        <taxon>Candidatus Iainarchaeum</taxon>
    </lineage>
</organism>
<sequence>MDLHNLIIPELEHMKRKLFRKLERNYEKKLRNKLYDVLAVLEYKKRVYGDAREEILSKIGIEIVN</sequence>
<dbReference type="EMBL" id="QMWP01000019">
    <property type="protein sequence ID" value="RLG70963.1"/>
    <property type="molecule type" value="Genomic_DNA"/>
</dbReference>
<evidence type="ECO:0000313" key="1">
    <source>
        <dbReference type="EMBL" id="RLG70963.1"/>
    </source>
</evidence>
<protein>
    <submittedName>
        <fullName evidence="1">Uncharacterized protein</fullName>
    </submittedName>
</protein>